<dbReference type="SUPFAM" id="SSF161098">
    <property type="entry name" value="MetI-like"/>
    <property type="match status" value="1"/>
</dbReference>
<dbReference type="CDD" id="cd06261">
    <property type="entry name" value="TM_PBP2"/>
    <property type="match status" value="1"/>
</dbReference>
<feature type="transmembrane region" description="Helical" evidence="11">
    <location>
        <begin position="26"/>
        <end position="47"/>
    </location>
</feature>
<evidence type="ECO:0000256" key="5">
    <source>
        <dbReference type="ARBA" id="ARBA00022475"/>
    </source>
</evidence>
<protein>
    <recommendedName>
        <fullName evidence="10">Maltose/maltodextrin transport system permease protein MalG</fullName>
    </recommendedName>
</protein>
<dbReference type="InterPro" id="IPR000515">
    <property type="entry name" value="MetI-like"/>
</dbReference>
<comment type="function">
    <text evidence="1">Part of the ABC transporter complex MalEFGK involved in maltose/maltodextrin import. Probably responsible for the translocation of the substrate across the membrane.</text>
</comment>
<feature type="transmembrane region" description="Helical" evidence="11">
    <location>
        <begin position="90"/>
        <end position="114"/>
    </location>
</feature>
<evidence type="ECO:0000259" key="12">
    <source>
        <dbReference type="PROSITE" id="PS50928"/>
    </source>
</evidence>
<comment type="subcellular location">
    <subcellularLocation>
        <location evidence="2 11">Cell membrane</location>
        <topology evidence="2 11">Multi-pass membrane protein</topology>
    </subcellularLocation>
</comment>
<dbReference type="PROSITE" id="PS50928">
    <property type="entry name" value="ABC_TM1"/>
    <property type="match status" value="1"/>
</dbReference>
<evidence type="ECO:0000313" key="14">
    <source>
        <dbReference type="Proteomes" id="UP001629432"/>
    </source>
</evidence>
<dbReference type="RefSeq" id="WP_408339699.1">
    <property type="nucleotide sequence ID" value="NZ_JAQQCF010000035.1"/>
</dbReference>
<organism evidence="13 14">
    <name type="scientific">Paraburkholderia metrosideri</name>
    <dbReference type="NCBI Taxonomy" id="580937"/>
    <lineage>
        <taxon>Bacteria</taxon>
        <taxon>Pseudomonadati</taxon>
        <taxon>Pseudomonadota</taxon>
        <taxon>Betaproteobacteria</taxon>
        <taxon>Burkholderiales</taxon>
        <taxon>Burkholderiaceae</taxon>
        <taxon>Paraburkholderia</taxon>
    </lineage>
</organism>
<dbReference type="InterPro" id="IPR035906">
    <property type="entry name" value="MetI-like_sf"/>
</dbReference>
<reference evidence="13 14" key="1">
    <citation type="journal article" date="2024" name="Chem. Sci.">
        <title>Discovery of megapolipeptins by genome mining of a Burkholderiales bacteria collection.</title>
        <authorList>
            <person name="Paulo B.S."/>
            <person name="Recchia M.J.J."/>
            <person name="Lee S."/>
            <person name="Fergusson C.H."/>
            <person name="Romanowski S.B."/>
            <person name="Hernandez A."/>
            <person name="Krull N."/>
            <person name="Liu D.Y."/>
            <person name="Cavanagh H."/>
            <person name="Bos A."/>
            <person name="Gray C.A."/>
            <person name="Murphy B.T."/>
            <person name="Linington R.G."/>
            <person name="Eustaquio A.S."/>
        </authorList>
    </citation>
    <scope>NUCLEOTIDE SEQUENCE [LARGE SCALE GENOMIC DNA]</scope>
    <source>
        <strain evidence="13 14">RL17-338-BIC-A</strain>
    </source>
</reference>
<evidence type="ECO:0000256" key="2">
    <source>
        <dbReference type="ARBA" id="ARBA00004651"/>
    </source>
</evidence>
<feature type="transmembrane region" description="Helical" evidence="11">
    <location>
        <begin position="158"/>
        <end position="182"/>
    </location>
</feature>
<gene>
    <name evidence="13" type="ORF">PQQ63_30515</name>
</gene>
<keyword evidence="5" id="KW-1003">Cell membrane</keyword>
<proteinExistence type="inferred from homology"/>
<dbReference type="EMBL" id="JAQQCF010000035">
    <property type="protein sequence ID" value="MFM0641038.1"/>
    <property type="molecule type" value="Genomic_DNA"/>
</dbReference>
<dbReference type="Proteomes" id="UP001629432">
    <property type="component" value="Unassembled WGS sequence"/>
</dbReference>
<keyword evidence="9 11" id="KW-0472">Membrane</keyword>
<keyword evidence="8 11" id="KW-1133">Transmembrane helix</keyword>
<keyword evidence="14" id="KW-1185">Reference proteome</keyword>
<feature type="transmembrane region" description="Helical" evidence="11">
    <location>
        <begin position="126"/>
        <end position="152"/>
    </location>
</feature>
<dbReference type="PANTHER" id="PTHR32243:SF50">
    <property type="entry name" value="MALTOSE_MALTODEXTRIN TRANSPORT SYSTEM PERMEASE PROTEIN MALG"/>
    <property type="match status" value="1"/>
</dbReference>
<evidence type="ECO:0000256" key="10">
    <source>
        <dbReference type="ARBA" id="ARBA00041109"/>
    </source>
</evidence>
<accession>A0ABW9E095</accession>
<keyword evidence="6" id="KW-0762">Sugar transport</keyword>
<evidence type="ECO:0000256" key="9">
    <source>
        <dbReference type="ARBA" id="ARBA00023136"/>
    </source>
</evidence>
<evidence type="ECO:0000256" key="1">
    <source>
        <dbReference type="ARBA" id="ARBA00002264"/>
    </source>
</evidence>
<evidence type="ECO:0000256" key="4">
    <source>
        <dbReference type="ARBA" id="ARBA00022448"/>
    </source>
</evidence>
<name>A0ABW9E095_9BURK</name>
<dbReference type="InterPro" id="IPR050901">
    <property type="entry name" value="BP-dep_ABC_trans_perm"/>
</dbReference>
<evidence type="ECO:0000256" key="8">
    <source>
        <dbReference type="ARBA" id="ARBA00022989"/>
    </source>
</evidence>
<evidence type="ECO:0000256" key="6">
    <source>
        <dbReference type="ARBA" id="ARBA00022597"/>
    </source>
</evidence>
<evidence type="ECO:0000256" key="11">
    <source>
        <dbReference type="RuleBase" id="RU363032"/>
    </source>
</evidence>
<dbReference type="Pfam" id="PF00528">
    <property type="entry name" value="BPD_transp_1"/>
    <property type="match status" value="1"/>
</dbReference>
<feature type="domain" description="ABC transmembrane type-1" evidence="12">
    <location>
        <begin position="91"/>
        <end position="282"/>
    </location>
</feature>
<feature type="transmembrane region" description="Helical" evidence="11">
    <location>
        <begin position="261"/>
        <end position="282"/>
    </location>
</feature>
<dbReference type="PANTHER" id="PTHR32243">
    <property type="entry name" value="MALTOSE TRANSPORT SYSTEM PERMEASE-RELATED"/>
    <property type="match status" value="1"/>
</dbReference>
<dbReference type="Gene3D" id="1.10.3720.10">
    <property type="entry name" value="MetI-like"/>
    <property type="match status" value="1"/>
</dbReference>
<keyword evidence="4 11" id="KW-0813">Transport</keyword>
<comment type="caution">
    <text evidence="13">The sequence shown here is derived from an EMBL/GenBank/DDBJ whole genome shotgun (WGS) entry which is preliminary data.</text>
</comment>
<evidence type="ECO:0000256" key="3">
    <source>
        <dbReference type="ARBA" id="ARBA00009047"/>
    </source>
</evidence>
<comment type="similarity">
    <text evidence="3">Belongs to the binding-protein-dependent transport system permease family. MalFG subfamily.</text>
</comment>
<keyword evidence="7 11" id="KW-0812">Transmembrane</keyword>
<evidence type="ECO:0000313" key="13">
    <source>
        <dbReference type="EMBL" id="MFM0641038.1"/>
    </source>
</evidence>
<evidence type="ECO:0000256" key="7">
    <source>
        <dbReference type="ARBA" id="ARBA00022692"/>
    </source>
</evidence>
<sequence>MGTTFNRASNRASTFDSLRAPVKRGALWLAVFLVMAVICLPGLWVMVNAFRSNVAILSNQPLFDAGSYTLDNFRNVFGFGGMASLPIRQYFVNSVVISLASTIAAIVVGVAGGYAFARFEFRHKKLLFVVLMLTRAIPGIALSLPIFMLWAWTGLLDTHIGVIIVYLAMNVPFTVWLIDGFFREVPAELAEAAQIDGCSRWQAFWHIELPLARSGVASAAIFAFLTSWNEFALASQLCRSPDTKTLPVGLMDFTAQFTVDWAGMCTMAVIIIIPAIILTFIVQKHLIAGLTLGGVKG</sequence>